<sequence>MGHNPAKRGFFRSALDAMVAAREQQAKRYVANALLALDDDTLKASGYSRAELKRTGGVSYLF</sequence>
<keyword evidence="2" id="KW-1185">Reference proteome</keyword>
<accession>A0ABV3WXU0</accession>
<evidence type="ECO:0000313" key="2">
    <source>
        <dbReference type="Proteomes" id="UP001559025"/>
    </source>
</evidence>
<evidence type="ECO:0008006" key="3">
    <source>
        <dbReference type="Google" id="ProtNLM"/>
    </source>
</evidence>
<dbReference type="RefSeq" id="WP_368804415.1">
    <property type="nucleotide sequence ID" value="NZ_CBDDTD010000001.1"/>
</dbReference>
<organism evidence="1 2">
    <name type="scientific">Neoaquamicrobium sediminum</name>
    <dbReference type="NCBI Taxonomy" id="1849104"/>
    <lineage>
        <taxon>Bacteria</taxon>
        <taxon>Pseudomonadati</taxon>
        <taxon>Pseudomonadota</taxon>
        <taxon>Alphaproteobacteria</taxon>
        <taxon>Hyphomicrobiales</taxon>
        <taxon>Phyllobacteriaceae</taxon>
        <taxon>Neoaquamicrobium</taxon>
    </lineage>
</organism>
<protein>
    <recommendedName>
        <fullName evidence="3">Aminoglycoside phosphotransferase</fullName>
    </recommendedName>
</protein>
<name>A0ABV3WXU0_9HYPH</name>
<proteinExistence type="predicted"/>
<gene>
    <name evidence="1" type="ORF">V1479_19515</name>
</gene>
<dbReference type="Proteomes" id="UP001559025">
    <property type="component" value="Unassembled WGS sequence"/>
</dbReference>
<comment type="caution">
    <text evidence="1">The sequence shown here is derived from an EMBL/GenBank/DDBJ whole genome shotgun (WGS) entry which is preliminary data.</text>
</comment>
<evidence type="ECO:0000313" key="1">
    <source>
        <dbReference type="EMBL" id="MEX4009507.1"/>
    </source>
</evidence>
<dbReference type="EMBL" id="JAZHFV010000006">
    <property type="protein sequence ID" value="MEX4009507.1"/>
    <property type="molecule type" value="Genomic_DNA"/>
</dbReference>
<reference evidence="1 2" key="1">
    <citation type="submission" date="2024-01" db="EMBL/GenBank/DDBJ databases">
        <title>New evidence supports the origin of RcGTA from prophage.</title>
        <authorList>
            <person name="Xu Y."/>
            <person name="Liu B."/>
            <person name="Chen F."/>
        </authorList>
    </citation>
    <scope>NUCLEOTIDE SEQUENCE [LARGE SCALE GENOMIC DNA]</scope>
    <source>
        <strain evidence="1 2">CBW1107-2</strain>
    </source>
</reference>